<evidence type="ECO:0000259" key="4">
    <source>
        <dbReference type="PROSITE" id="PS50042"/>
    </source>
</evidence>
<dbReference type="PROSITE" id="PS51063">
    <property type="entry name" value="HTH_CRP_2"/>
    <property type="match status" value="1"/>
</dbReference>
<dbReference type="InterPro" id="IPR036390">
    <property type="entry name" value="WH_DNA-bd_sf"/>
</dbReference>
<organism evidence="6 7">
    <name type="scientific">Methylophaga thalassica</name>
    <dbReference type="NCBI Taxonomy" id="40223"/>
    <lineage>
        <taxon>Bacteria</taxon>
        <taxon>Pseudomonadati</taxon>
        <taxon>Pseudomonadota</taxon>
        <taxon>Gammaproteobacteria</taxon>
        <taxon>Thiotrichales</taxon>
        <taxon>Piscirickettsiaceae</taxon>
        <taxon>Methylophaga</taxon>
    </lineage>
</organism>
<feature type="domain" description="Cyclic nucleotide-binding" evidence="4">
    <location>
        <begin position="38"/>
        <end position="88"/>
    </location>
</feature>
<evidence type="ECO:0000256" key="3">
    <source>
        <dbReference type="ARBA" id="ARBA00023163"/>
    </source>
</evidence>
<dbReference type="SUPFAM" id="SSF46785">
    <property type="entry name" value="Winged helix' DNA-binding domain"/>
    <property type="match status" value="1"/>
</dbReference>
<dbReference type="Pfam" id="PF13545">
    <property type="entry name" value="HTH_Crp_2"/>
    <property type="match status" value="1"/>
</dbReference>
<dbReference type="CDD" id="cd00038">
    <property type="entry name" value="CAP_ED"/>
    <property type="match status" value="1"/>
</dbReference>
<feature type="domain" description="HTH crp-type" evidence="5">
    <location>
        <begin position="152"/>
        <end position="222"/>
    </location>
</feature>
<protein>
    <submittedName>
        <fullName evidence="6">Crp/Fnr family transcriptional regulator</fullName>
    </submittedName>
</protein>
<dbReference type="InterPro" id="IPR012318">
    <property type="entry name" value="HTH_CRP"/>
</dbReference>
<dbReference type="RefSeq" id="WP_007144290.1">
    <property type="nucleotide sequence ID" value="NZ_BSND01000013.1"/>
</dbReference>
<keyword evidence="1" id="KW-0805">Transcription regulation</keyword>
<dbReference type="SMART" id="SM00419">
    <property type="entry name" value="HTH_CRP"/>
    <property type="match status" value="1"/>
</dbReference>
<reference evidence="6" key="1">
    <citation type="journal article" date="2014" name="Int. J. Syst. Evol. Microbiol.">
        <title>Complete genome of a new Firmicutes species belonging to the dominant human colonic microbiota ('Ruminococcus bicirculans') reveals two chromosomes and a selective capacity to utilize plant glucans.</title>
        <authorList>
            <consortium name="NISC Comparative Sequencing Program"/>
            <person name="Wegmann U."/>
            <person name="Louis P."/>
            <person name="Goesmann A."/>
            <person name="Henrissat B."/>
            <person name="Duncan S.H."/>
            <person name="Flint H.J."/>
        </authorList>
    </citation>
    <scope>NUCLEOTIDE SEQUENCE</scope>
    <source>
        <strain evidence="6">NBRC 102424</strain>
    </source>
</reference>
<sequence>MESVISDADSCIVHQFEKMVELSESEINLLAALERDARKFDSGERLAFAGEYSDRFYTLRSGWACAIKTMADGQRQILDIFLPGQILGLREIGLSHSLTEFRALTPIEACPFPKQRLTEIFEKSPRLTDLFFLIMAREQAMLIERIVNIGRRNAAERLAHFIVEMKVRLNQRACEFHLPMNQSVIGDTLGISSVHVSRTFKHLRDLGLIDNKNGQIEINNLEGLIDLSGFDRTYLETYPDWTRLTKPSKRGY</sequence>
<dbReference type="InterPro" id="IPR014710">
    <property type="entry name" value="RmlC-like_jellyroll"/>
</dbReference>
<dbReference type="EMBL" id="BSND01000013">
    <property type="protein sequence ID" value="GLQ00774.1"/>
    <property type="molecule type" value="Genomic_DNA"/>
</dbReference>
<evidence type="ECO:0000313" key="6">
    <source>
        <dbReference type="EMBL" id="GLQ00774.1"/>
    </source>
</evidence>
<dbReference type="InterPro" id="IPR036388">
    <property type="entry name" value="WH-like_DNA-bd_sf"/>
</dbReference>
<dbReference type="SMART" id="SM00100">
    <property type="entry name" value="cNMP"/>
    <property type="match status" value="1"/>
</dbReference>
<comment type="caution">
    <text evidence="6">The sequence shown here is derived from an EMBL/GenBank/DDBJ whole genome shotgun (WGS) entry which is preliminary data.</text>
</comment>
<keyword evidence="3" id="KW-0804">Transcription</keyword>
<dbReference type="InterPro" id="IPR050397">
    <property type="entry name" value="Env_Response_Regulators"/>
</dbReference>
<dbReference type="InterPro" id="IPR018490">
    <property type="entry name" value="cNMP-bd_dom_sf"/>
</dbReference>
<evidence type="ECO:0000313" key="7">
    <source>
        <dbReference type="Proteomes" id="UP001161423"/>
    </source>
</evidence>
<reference evidence="6" key="2">
    <citation type="submission" date="2023-01" db="EMBL/GenBank/DDBJ databases">
        <title>Draft genome sequence of Methylophaga thalassica strain NBRC 102424.</title>
        <authorList>
            <person name="Sun Q."/>
            <person name="Mori K."/>
        </authorList>
    </citation>
    <scope>NUCLEOTIDE SEQUENCE</scope>
    <source>
        <strain evidence="6">NBRC 102424</strain>
    </source>
</reference>
<dbReference type="SUPFAM" id="SSF51206">
    <property type="entry name" value="cAMP-binding domain-like"/>
    <property type="match status" value="1"/>
</dbReference>
<dbReference type="Pfam" id="PF00027">
    <property type="entry name" value="cNMP_binding"/>
    <property type="match status" value="1"/>
</dbReference>
<dbReference type="InterPro" id="IPR000595">
    <property type="entry name" value="cNMP-bd_dom"/>
</dbReference>
<dbReference type="PANTHER" id="PTHR24567:SF68">
    <property type="entry name" value="DNA-BINDING TRANSCRIPTIONAL DUAL REGULATOR CRP"/>
    <property type="match status" value="1"/>
</dbReference>
<keyword evidence="2" id="KW-0238">DNA-binding</keyword>
<dbReference type="PANTHER" id="PTHR24567">
    <property type="entry name" value="CRP FAMILY TRANSCRIPTIONAL REGULATORY PROTEIN"/>
    <property type="match status" value="1"/>
</dbReference>
<evidence type="ECO:0000256" key="2">
    <source>
        <dbReference type="ARBA" id="ARBA00023125"/>
    </source>
</evidence>
<keyword evidence="7" id="KW-1185">Reference proteome</keyword>
<dbReference type="Gene3D" id="2.60.120.10">
    <property type="entry name" value="Jelly Rolls"/>
    <property type="match status" value="1"/>
</dbReference>
<evidence type="ECO:0000259" key="5">
    <source>
        <dbReference type="PROSITE" id="PS51063"/>
    </source>
</evidence>
<name>A0ABQ5TZE8_9GAMM</name>
<proteinExistence type="predicted"/>
<dbReference type="Proteomes" id="UP001161423">
    <property type="component" value="Unassembled WGS sequence"/>
</dbReference>
<gene>
    <name evidence="6" type="ORF">GCM10007891_26270</name>
</gene>
<dbReference type="PROSITE" id="PS50042">
    <property type="entry name" value="CNMP_BINDING_3"/>
    <property type="match status" value="1"/>
</dbReference>
<evidence type="ECO:0000256" key="1">
    <source>
        <dbReference type="ARBA" id="ARBA00023015"/>
    </source>
</evidence>
<dbReference type="Gene3D" id="1.10.10.10">
    <property type="entry name" value="Winged helix-like DNA-binding domain superfamily/Winged helix DNA-binding domain"/>
    <property type="match status" value="1"/>
</dbReference>
<accession>A0ABQ5TZE8</accession>